<reference evidence="1" key="1">
    <citation type="submission" date="2021-01" db="EMBL/GenBank/DDBJ databases">
        <authorList>
            <person name="Corre E."/>
            <person name="Pelletier E."/>
            <person name="Niang G."/>
            <person name="Scheremetjew M."/>
            <person name="Finn R."/>
            <person name="Kale V."/>
            <person name="Holt S."/>
            <person name="Cochrane G."/>
            <person name="Meng A."/>
            <person name="Brown T."/>
            <person name="Cohen L."/>
        </authorList>
    </citation>
    <scope>NUCLEOTIDE SEQUENCE</scope>
    <source>
        <strain evidence="1">CCAP1064/1</strain>
    </source>
</reference>
<sequence>MHHYISKKNCYKYTGLLLDLQPTFDLISRLNSGECGGTIGYPIPTLVLVANGRRRTFYTALLYSTNSHRITTPIVLVSCSTNWNVSR</sequence>
<accession>A0A7S0BY14</accession>
<evidence type="ECO:0000313" key="1">
    <source>
        <dbReference type="EMBL" id="CAD8407157.1"/>
    </source>
</evidence>
<gene>
    <name evidence="1" type="ORF">PINE0816_LOCUS3274</name>
</gene>
<name>A0A7S0BY14_9STRA</name>
<organism evidence="1">
    <name type="scientific">Proboscia inermis</name>
    <dbReference type="NCBI Taxonomy" id="420281"/>
    <lineage>
        <taxon>Eukaryota</taxon>
        <taxon>Sar</taxon>
        <taxon>Stramenopiles</taxon>
        <taxon>Ochrophyta</taxon>
        <taxon>Bacillariophyta</taxon>
        <taxon>Coscinodiscophyceae</taxon>
        <taxon>Rhizosoleniophycidae</taxon>
        <taxon>Rhizosoleniales</taxon>
        <taxon>Rhizosoleniaceae</taxon>
        <taxon>Proboscia</taxon>
    </lineage>
</organism>
<protein>
    <submittedName>
        <fullName evidence="1">Uncharacterized protein</fullName>
    </submittedName>
</protein>
<proteinExistence type="predicted"/>
<dbReference type="AlphaFoldDB" id="A0A7S0BY14"/>
<dbReference type="EMBL" id="HBEL01006827">
    <property type="protein sequence ID" value="CAD8407157.1"/>
    <property type="molecule type" value="Transcribed_RNA"/>
</dbReference>